<evidence type="ECO:0000256" key="1">
    <source>
        <dbReference type="ARBA" id="ARBA00004370"/>
    </source>
</evidence>
<evidence type="ECO:0000256" key="2">
    <source>
        <dbReference type="ARBA" id="ARBA00023136"/>
    </source>
</evidence>
<dbReference type="PROSITE" id="PS51779">
    <property type="entry name" value="POTRA"/>
    <property type="match status" value="1"/>
</dbReference>
<keyword evidence="3" id="KW-0812">Transmembrane</keyword>
<organism evidence="5 6">
    <name type="scientific">Candidatus Tagabacteria bacterium CG03_land_8_20_14_0_80_41_22</name>
    <dbReference type="NCBI Taxonomy" id="1975020"/>
    <lineage>
        <taxon>Bacteria</taxon>
        <taxon>Candidatus Tagaibacteriota</taxon>
    </lineage>
</organism>
<dbReference type="Proteomes" id="UP000228561">
    <property type="component" value="Unassembled WGS sequence"/>
</dbReference>
<accession>A0A2M7B9E7</accession>
<name>A0A2M7B9E7_9BACT</name>
<dbReference type="EMBL" id="PEVG01000006">
    <property type="protein sequence ID" value="PIU99747.1"/>
    <property type="molecule type" value="Genomic_DNA"/>
</dbReference>
<proteinExistence type="predicted"/>
<dbReference type="AlphaFoldDB" id="A0A2M7B9E7"/>
<comment type="caution">
    <text evidence="5">The sequence shown here is derived from an EMBL/GenBank/DDBJ whole genome shotgun (WGS) entry which is preliminary data.</text>
</comment>
<keyword evidence="3" id="KW-1133">Transmembrane helix</keyword>
<comment type="subcellular location">
    <subcellularLocation>
        <location evidence="1">Membrane</location>
    </subcellularLocation>
</comment>
<evidence type="ECO:0000313" key="6">
    <source>
        <dbReference type="Proteomes" id="UP000228561"/>
    </source>
</evidence>
<sequence length="276" mass="31862">MSVDILISSRRAKRKGLILKAVFFLLGFLIFTAALAAFFYIPRFRIKEISISGGETLDAKQFKEKVTNLLNGKFYKIIPYNNIFIFPAEKITAELSQKFPILKKITIARDFSQNLSIVIEERKPEAIWCLIPDSELVATSIIRTADSCAFVDEKGFIFGPAPLFSGTIFPKFFDKREQPSAIGKEMISDAEFQKLRAFKDLLVKNDINVVKIILRNEEIYEVYSKEGWYILLNAKNEPNPSFNNLKLVLDTQIKEKKLKLEYIDLRFGQKVFFKFR</sequence>
<dbReference type="InterPro" id="IPR034746">
    <property type="entry name" value="POTRA"/>
</dbReference>
<dbReference type="GO" id="GO:0016020">
    <property type="term" value="C:membrane"/>
    <property type="evidence" value="ECO:0007669"/>
    <property type="project" value="UniProtKB-SubCell"/>
</dbReference>
<evidence type="ECO:0000313" key="5">
    <source>
        <dbReference type="EMBL" id="PIU99747.1"/>
    </source>
</evidence>
<gene>
    <name evidence="5" type="ORF">COS58_00735</name>
</gene>
<evidence type="ECO:0000259" key="4">
    <source>
        <dbReference type="PROSITE" id="PS51779"/>
    </source>
</evidence>
<feature type="transmembrane region" description="Helical" evidence="3">
    <location>
        <begin position="21"/>
        <end position="41"/>
    </location>
</feature>
<evidence type="ECO:0000256" key="3">
    <source>
        <dbReference type="SAM" id="Phobius"/>
    </source>
</evidence>
<feature type="domain" description="POTRA" evidence="4">
    <location>
        <begin position="44"/>
        <end position="122"/>
    </location>
</feature>
<protein>
    <recommendedName>
        <fullName evidence="4">POTRA domain-containing protein</fullName>
    </recommendedName>
</protein>
<reference evidence="6" key="1">
    <citation type="submission" date="2017-09" db="EMBL/GenBank/DDBJ databases">
        <title>Depth-based differentiation of microbial function through sediment-hosted aquifers and enrichment of novel symbionts in the deep terrestrial subsurface.</title>
        <authorList>
            <person name="Probst A.J."/>
            <person name="Ladd B."/>
            <person name="Jarett J.K."/>
            <person name="Geller-Mcgrath D.E."/>
            <person name="Sieber C.M.K."/>
            <person name="Emerson J.B."/>
            <person name="Anantharaman K."/>
            <person name="Thomas B.C."/>
            <person name="Malmstrom R."/>
            <person name="Stieglmeier M."/>
            <person name="Klingl A."/>
            <person name="Woyke T."/>
            <person name="Ryan C.M."/>
            <person name="Banfield J.F."/>
        </authorList>
    </citation>
    <scope>NUCLEOTIDE SEQUENCE [LARGE SCALE GENOMIC DNA]</scope>
</reference>
<keyword evidence="2 3" id="KW-0472">Membrane</keyword>